<accession>A0A7I8J243</accession>
<dbReference type="PANTHER" id="PTHR23213">
    <property type="entry name" value="FORMIN-RELATED"/>
    <property type="match status" value="1"/>
</dbReference>
<keyword evidence="5" id="KW-0175">Coiled coil</keyword>
<dbReference type="GO" id="GO:0016020">
    <property type="term" value="C:membrane"/>
    <property type="evidence" value="ECO:0007669"/>
    <property type="project" value="UniProtKB-SubCell"/>
</dbReference>
<dbReference type="Gene3D" id="1.20.58.2220">
    <property type="entry name" value="Formin, FH2 domain"/>
    <property type="match status" value="1"/>
</dbReference>
<feature type="domain" description="FH2" evidence="8">
    <location>
        <begin position="227"/>
        <end position="618"/>
    </location>
</feature>
<dbReference type="GO" id="GO:0045010">
    <property type="term" value="P:actin nucleation"/>
    <property type="evidence" value="ECO:0007669"/>
    <property type="project" value="InterPro"/>
</dbReference>
<keyword evidence="2 7" id="KW-0732">Signal</keyword>
<evidence type="ECO:0000256" key="6">
    <source>
        <dbReference type="SAM" id="MobiDB-lite"/>
    </source>
</evidence>
<evidence type="ECO:0000313" key="9">
    <source>
        <dbReference type="EMBL" id="CAA2624872.1"/>
    </source>
</evidence>
<organism evidence="9">
    <name type="scientific">Spirodela intermedia</name>
    <name type="common">Intermediate duckweed</name>
    <dbReference type="NCBI Taxonomy" id="51605"/>
    <lineage>
        <taxon>Eukaryota</taxon>
        <taxon>Viridiplantae</taxon>
        <taxon>Streptophyta</taxon>
        <taxon>Embryophyta</taxon>
        <taxon>Tracheophyta</taxon>
        <taxon>Spermatophyta</taxon>
        <taxon>Magnoliopsida</taxon>
        <taxon>Liliopsida</taxon>
        <taxon>Araceae</taxon>
        <taxon>Lemnoideae</taxon>
        <taxon>Spirodela</taxon>
    </lineage>
</organism>
<evidence type="ECO:0000256" key="7">
    <source>
        <dbReference type="SAM" id="SignalP"/>
    </source>
</evidence>
<sequence length="619" mass="67961">MGSAHKALRFIVFLATAFFVFCSRPVDGAGFHAAKTMAVAVSGEDNADGSAVLEKFRLLLGLRTTGGYPMRRGSAPSLSPSPSPAPAPIWAVQRPFLGFSPLPCPVPAVSRRSGRRSSAMEAPPRPSSSVWSSPSQPPPWRRSPSPPVRPFFCSATVARAERSPRGRTSATPWRRRRLELRHRLPPPFRRPFRAKETLRHRHRHQPPPPPSSKKVALPLSPPSSAAVGKDGSPLPKLKPLHWDKVRAAPDRSMVWDKIRSSSFELDEETIGSLFSYNLQSSGRSEEGAPGKPTSSPGKRLLEPKRLQNLTILLKAVNATSDQVCRALTQGSGLSAQQMEALANMAPTEEEQEKLLRFEGNANGELDPAERFLREVLSVPFSFSRIQVMLFRESFEDEAAFLRDSYETLEEACRELRSSRLFMRLLEAVLKTGNRMNVGTIRGGARAFKLNALLKLAHIVRSEGGGGAAAGGSPATEKEDDCRATGLDLVSGLSAELHHVKKTAGMDMQVLASSGANLAAMLEELQRLLGRLRGLHELLLFTGRRVLRELKEEEGRVLGLARDITEYFHGDVGKEEANPLGIFVIVRDFLDMLDRVCKELRISGSTHYSPSRASPSLSCR</sequence>
<dbReference type="Pfam" id="PF02181">
    <property type="entry name" value="FH2"/>
    <property type="match status" value="1"/>
</dbReference>
<keyword evidence="10" id="KW-1185">Reference proteome</keyword>
<dbReference type="PANTHER" id="PTHR23213:SF177">
    <property type="entry name" value="FORMIN-LIKE PROTEIN 11"/>
    <property type="match status" value="1"/>
</dbReference>
<feature type="compositionally biased region" description="Basic residues" evidence="6">
    <location>
        <begin position="173"/>
        <end position="184"/>
    </location>
</feature>
<dbReference type="SUPFAM" id="SSF101447">
    <property type="entry name" value="Formin homology 2 domain (FH2 domain)"/>
    <property type="match status" value="1"/>
</dbReference>
<evidence type="ECO:0000313" key="10">
    <source>
        <dbReference type="Proteomes" id="UP001189122"/>
    </source>
</evidence>
<dbReference type="GO" id="GO:0051015">
    <property type="term" value="F:actin filament binding"/>
    <property type="evidence" value="ECO:0007669"/>
    <property type="project" value="InterPro"/>
</dbReference>
<dbReference type="InterPro" id="IPR015425">
    <property type="entry name" value="FH2_Formin"/>
</dbReference>
<feature type="region of interest" description="Disordered" evidence="6">
    <location>
        <begin position="279"/>
        <end position="299"/>
    </location>
</feature>
<evidence type="ECO:0000256" key="3">
    <source>
        <dbReference type="ARBA" id="ARBA00025793"/>
    </source>
</evidence>
<reference evidence="9 10" key="1">
    <citation type="submission" date="2019-12" db="EMBL/GenBank/DDBJ databases">
        <authorList>
            <person name="Scholz U."/>
            <person name="Mascher M."/>
            <person name="Fiebig A."/>
        </authorList>
    </citation>
    <scope>NUCLEOTIDE SEQUENCE</scope>
</reference>
<feature type="compositionally biased region" description="Low complexity" evidence="6">
    <location>
        <begin position="212"/>
        <end position="227"/>
    </location>
</feature>
<comment type="similarity">
    <text evidence="3">Belongs to the formin-like family. Class-I subfamily.</text>
</comment>
<feature type="signal peptide" evidence="7">
    <location>
        <begin position="1"/>
        <end position="28"/>
    </location>
</feature>
<dbReference type="InterPro" id="IPR042201">
    <property type="entry name" value="FH2_Formin_sf"/>
</dbReference>
<gene>
    <name evidence="9" type="ORF">SI7747_08010683</name>
</gene>
<dbReference type="PROSITE" id="PS51444">
    <property type="entry name" value="FH2"/>
    <property type="match status" value="1"/>
</dbReference>
<evidence type="ECO:0000259" key="8">
    <source>
        <dbReference type="PROSITE" id="PS51444"/>
    </source>
</evidence>
<dbReference type="EMBL" id="LR743595">
    <property type="protein sequence ID" value="CAA2624872.1"/>
    <property type="molecule type" value="Genomic_DNA"/>
</dbReference>
<protein>
    <recommendedName>
        <fullName evidence="4">Formin-like protein</fullName>
    </recommendedName>
</protein>
<dbReference type="SMART" id="SM00498">
    <property type="entry name" value="FH2"/>
    <property type="match status" value="1"/>
</dbReference>
<name>A0A7I8J243_SPIIN</name>
<comment type="subcellular location">
    <subcellularLocation>
        <location evidence="1">Membrane</location>
        <topology evidence="1">Single-pass membrane protein</topology>
    </subcellularLocation>
</comment>
<feature type="compositionally biased region" description="Pro residues" evidence="6">
    <location>
        <begin position="135"/>
        <end position="149"/>
    </location>
</feature>
<dbReference type="AlphaFoldDB" id="A0A7I8J243"/>
<evidence type="ECO:0000256" key="4">
    <source>
        <dbReference type="RuleBase" id="RU361260"/>
    </source>
</evidence>
<dbReference type="EMBL" id="CACRZD030000008">
    <property type="protein sequence ID" value="CAA6664294.1"/>
    <property type="molecule type" value="Genomic_DNA"/>
</dbReference>
<feature type="chain" id="PRO_5029465833" description="Formin-like protein" evidence="7">
    <location>
        <begin position="29"/>
        <end position="619"/>
    </location>
</feature>
<dbReference type="Proteomes" id="UP001189122">
    <property type="component" value="Unassembled WGS sequence"/>
</dbReference>
<evidence type="ECO:0000256" key="1">
    <source>
        <dbReference type="ARBA" id="ARBA00004167"/>
    </source>
</evidence>
<feature type="coiled-coil region" evidence="5">
    <location>
        <begin position="391"/>
        <end position="418"/>
    </location>
</feature>
<dbReference type="InterPro" id="IPR027643">
    <property type="entry name" value="Formin-like_plant"/>
</dbReference>
<evidence type="ECO:0000256" key="5">
    <source>
        <dbReference type="SAM" id="Coils"/>
    </source>
</evidence>
<evidence type="ECO:0000256" key="2">
    <source>
        <dbReference type="ARBA" id="ARBA00022729"/>
    </source>
</evidence>
<proteinExistence type="inferred from homology"/>
<feature type="region of interest" description="Disordered" evidence="6">
    <location>
        <begin position="108"/>
        <end position="238"/>
    </location>
</feature>